<reference evidence="5 6" key="1">
    <citation type="submission" date="2021-12" db="EMBL/GenBank/DDBJ databases">
        <title>Discovery of the Pendulisporaceae a myxobacterial family with distinct sporulation behavior and unique specialized metabolism.</title>
        <authorList>
            <person name="Garcia R."/>
            <person name="Popoff A."/>
            <person name="Bader C.D."/>
            <person name="Loehr J."/>
            <person name="Walesch S."/>
            <person name="Walt C."/>
            <person name="Boldt J."/>
            <person name="Bunk B."/>
            <person name="Haeckl F.J.F.P.J."/>
            <person name="Gunesch A.P."/>
            <person name="Birkelbach J."/>
            <person name="Nuebel U."/>
            <person name="Pietschmann T."/>
            <person name="Bach T."/>
            <person name="Mueller R."/>
        </authorList>
    </citation>
    <scope>NUCLEOTIDE SEQUENCE [LARGE SCALE GENOMIC DNA]</scope>
    <source>
        <strain evidence="5 6">MSr11954</strain>
    </source>
</reference>
<protein>
    <submittedName>
        <fullName evidence="5">ATP-binding cassette domain-containing protein</fullName>
    </submittedName>
</protein>
<dbReference type="GO" id="GO:0005524">
    <property type="term" value="F:ATP binding"/>
    <property type="evidence" value="ECO:0007669"/>
    <property type="project" value="UniProtKB-KW"/>
</dbReference>
<keyword evidence="1" id="KW-0813">Transport</keyword>
<keyword evidence="2" id="KW-0547">Nucleotide-binding</keyword>
<dbReference type="InterPro" id="IPR027417">
    <property type="entry name" value="P-loop_NTPase"/>
</dbReference>
<dbReference type="RefSeq" id="WP_394820627.1">
    <property type="nucleotide sequence ID" value="NZ_CP089984.1"/>
</dbReference>
<gene>
    <name evidence="5" type="ORF">LZC94_24390</name>
</gene>
<evidence type="ECO:0000256" key="2">
    <source>
        <dbReference type="ARBA" id="ARBA00022741"/>
    </source>
</evidence>
<evidence type="ECO:0000256" key="1">
    <source>
        <dbReference type="ARBA" id="ARBA00022448"/>
    </source>
</evidence>
<dbReference type="InterPro" id="IPR003593">
    <property type="entry name" value="AAA+_ATPase"/>
</dbReference>
<keyword evidence="3 5" id="KW-0067">ATP-binding</keyword>
<name>A0ABZ2LJT8_9BACT</name>
<evidence type="ECO:0000313" key="6">
    <source>
        <dbReference type="Proteomes" id="UP001370348"/>
    </source>
</evidence>
<dbReference type="Gene3D" id="3.40.50.300">
    <property type="entry name" value="P-loop containing nucleotide triphosphate hydrolases"/>
    <property type="match status" value="1"/>
</dbReference>
<dbReference type="PANTHER" id="PTHR42781:SF4">
    <property type="entry name" value="SPERMIDINE_PUTRESCINE IMPORT ATP-BINDING PROTEIN POTA"/>
    <property type="match status" value="1"/>
</dbReference>
<dbReference type="InterPro" id="IPR003439">
    <property type="entry name" value="ABC_transporter-like_ATP-bd"/>
</dbReference>
<evidence type="ECO:0000313" key="5">
    <source>
        <dbReference type="EMBL" id="WXB11012.1"/>
    </source>
</evidence>
<dbReference type="SUPFAM" id="SSF52540">
    <property type="entry name" value="P-loop containing nucleoside triphosphate hydrolases"/>
    <property type="match status" value="1"/>
</dbReference>
<dbReference type="Proteomes" id="UP001370348">
    <property type="component" value="Chromosome"/>
</dbReference>
<dbReference type="Pfam" id="PF00005">
    <property type="entry name" value="ABC_tran"/>
    <property type="match status" value="1"/>
</dbReference>
<dbReference type="PROSITE" id="PS00211">
    <property type="entry name" value="ABC_TRANSPORTER_1"/>
    <property type="match status" value="1"/>
</dbReference>
<dbReference type="InterPro" id="IPR017871">
    <property type="entry name" value="ABC_transporter-like_CS"/>
</dbReference>
<feature type="domain" description="ABC transporter" evidence="4">
    <location>
        <begin position="12"/>
        <end position="235"/>
    </location>
</feature>
<dbReference type="EMBL" id="CP089984">
    <property type="protein sequence ID" value="WXB11012.1"/>
    <property type="molecule type" value="Genomic_DNA"/>
</dbReference>
<dbReference type="SMART" id="SM00382">
    <property type="entry name" value="AAA"/>
    <property type="match status" value="1"/>
</dbReference>
<keyword evidence="6" id="KW-1185">Reference proteome</keyword>
<dbReference type="PANTHER" id="PTHR42781">
    <property type="entry name" value="SPERMIDINE/PUTRESCINE IMPORT ATP-BINDING PROTEIN POTA"/>
    <property type="match status" value="1"/>
</dbReference>
<organism evidence="5 6">
    <name type="scientific">Pendulispora albinea</name>
    <dbReference type="NCBI Taxonomy" id="2741071"/>
    <lineage>
        <taxon>Bacteria</taxon>
        <taxon>Pseudomonadati</taxon>
        <taxon>Myxococcota</taxon>
        <taxon>Myxococcia</taxon>
        <taxon>Myxococcales</taxon>
        <taxon>Sorangiineae</taxon>
        <taxon>Pendulisporaceae</taxon>
        <taxon>Pendulispora</taxon>
    </lineage>
</organism>
<dbReference type="InterPro" id="IPR050093">
    <property type="entry name" value="ABC_SmlMolc_Importer"/>
</dbReference>
<evidence type="ECO:0000256" key="3">
    <source>
        <dbReference type="ARBA" id="ARBA00022840"/>
    </source>
</evidence>
<accession>A0ABZ2LJT8</accession>
<proteinExistence type="predicted"/>
<dbReference type="PROSITE" id="PS50893">
    <property type="entry name" value="ABC_TRANSPORTER_2"/>
    <property type="match status" value="1"/>
</dbReference>
<evidence type="ECO:0000259" key="4">
    <source>
        <dbReference type="PROSITE" id="PS50893"/>
    </source>
</evidence>
<sequence>MTHSVPEPASAGASLTVSLAIQRGAFHLDVAFEAPPGITILFGPSGSGKSTVLAAIAGLLRPDRGRVALGTDVWLDSTQRIDRPVHLRRVAFVFQSLALFPHMSAVGNVVYGMDRTLAREVQRTKARELLARFHVAHLENRRPSTYSGGEAQRVALARAFAMAPRVVLLDEPFSAMDRDLRESLCADVRASASELGVPFIHVTHHRQEVRLLADRVIYIDNGRRVAGSDEPYVDMWGSGS</sequence>